<evidence type="ECO:0000259" key="1">
    <source>
        <dbReference type="PROSITE" id="PS50172"/>
    </source>
</evidence>
<dbReference type="SUPFAM" id="SSF52113">
    <property type="entry name" value="BRCT domain"/>
    <property type="match status" value="2"/>
</dbReference>
<accession>A0A0G4KLW6</accession>
<organism evidence="2 3">
    <name type="scientific">Verticillium longisporum</name>
    <name type="common">Verticillium dahliae var. longisporum</name>
    <dbReference type="NCBI Taxonomy" id="100787"/>
    <lineage>
        <taxon>Eukaryota</taxon>
        <taxon>Fungi</taxon>
        <taxon>Dikarya</taxon>
        <taxon>Ascomycota</taxon>
        <taxon>Pezizomycotina</taxon>
        <taxon>Sordariomycetes</taxon>
        <taxon>Hypocreomycetidae</taxon>
        <taxon>Glomerellales</taxon>
        <taxon>Plectosphaerellaceae</taxon>
        <taxon>Verticillium</taxon>
    </lineage>
</organism>
<sequence length="246" mass="27745">MHLFFCSLRCVVRRGRAEQDRPRVMSAPLPLVVHEARGQCFRGPVKVMIACPLPQQVSMQLTKLWIQSLGGTYQKHVGSTTTHVCIEPSQYYSSSHDVRTARARNIVLVTLGWLEDSYALGRFVDSCDYDLAALCAHAAPLRGCVIAFTSSYPRSRGVPGFKLVEEHIVNLGGICDQASEPIHTLTHLCATEEEIRHQGIYVKNVLHRAKSDEDKAFHLVNHQWLVECLRQGRRVEEDLDVLSLTW</sequence>
<dbReference type="InterPro" id="IPR036420">
    <property type="entry name" value="BRCT_dom_sf"/>
</dbReference>
<dbReference type="Proteomes" id="UP000044602">
    <property type="component" value="Unassembled WGS sequence"/>
</dbReference>
<name>A0A0G4KLW6_VERLO</name>
<dbReference type="Pfam" id="PF00533">
    <property type="entry name" value="BRCT"/>
    <property type="match status" value="1"/>
</dbReference>
<reference evidence="3" key="1">
    <citation type="submission" date="2015-05" db="EMBL/GenBank/DDBJ databases">
        <authorList>
            <person name="Fogelqvist Johan"/>
        </authorList>
    </citation>
    <scope>NUCLEOTIDE SEQUENCE [LARGE SCALE GENOMIC DNA]</scope>
</reference>
<dbReference type="InterPro" id="IPR053036">
    <property type="entry name" value="CellCycle_DNARepair_Reg"/>
</dbReference>
<proteinExistence type="predicted"/>
<evidence type="ECO:0000313" key="3">
    <source>
        <dbReference type="Proteomes" id="UP000044602"/>
    </source>
</evidence>
<protein>
    <recommendedName>
        <fullName evidence="1">BRCT domain-containing protein</fullName>
    </recommendedName>
</protein>
<dbReference type="Gene3D" id="3.40.50.10190">
    <property type="entry name" value="BRCT domain"/>
    <property type="match status" value="2"/>
</dbReference>
<dbReference type="EMBL" id="CVQH01002113">
    <property type="protein sequence ID" value="CRK08889.1"/>
    <property type="molecule type" value="Genomic_DNA"/>
</dbReference>
<dbReference type="PANTHER" id="PTHR47667:SF1">
    <property type="entry name" value="REGULATOR OF TY1 TRANSPOSITION PROTEIN 107"/>
    <property type="match status" value="1"/>
</dbReference>
<dbReference type="PANTHER" id="PTHR47667">
    <property type="entry name" value="REGULATOR OF TY1 TRANSPOSITION PROTEIN 107"/>
    <property type="match status" value="1"/>
</dbReference>
<evidence type="ECO:0000313" key="2">
    <source>
        <dbReference type="EMBL" id="CRK08889.1"/>
    </source>
</evidence>
<gene>
    <name evidence="2" type="ORF">BN1708_009836</name>
</gene>
<dbReference type="PROSITE" id="PS50172">
    <property type="entry name" value="BRCT"/>
    <property type="match status" value="2"/>
</dbReference>
<feature type="domain" description="BRCT" evidence="1">
    <location>
        <begin position="66"/>
        <end position="131"/>
    </location>
</feature>
<dbReference type="SMART" id="SM00292">
    <property type="entry name" value="BRCT"/>
    <property type="match status" value="2"/>
</dbReference>
<keyword evidence="3" id="KW-1185">Reference proteome</keyword>
<feature type="domain" description="BRCT" evidence="1">
    <location>
        <begin position="136"/>
        <end position="242"/>
    </location>
</feature>
<dbReference type="InterPro" id="IPR001357">
    <property type="entry name" value="BRCT_dom"/>
</dbReference>
<dbReference type="AlphaFoldDB" id="A0A0G4KLW6"/>